<dbReference type="EMBL" id="LR862142">
    <property type="protein sequence ID" value="CAD1823168.1"/>
    <property type="molecule type" value="Genomic_DNA"/>
</dbReference>
<evidence type="ECO:0000256" key="4">
    <source>
        <dbReference type="ARBA" id="ARBA00023002"/>
    </source>
</evidence>
<dbReference type="SUPFAM" id="SSF51905">
    <property type="entry name" value="FAD/NAD(P)-binding domain"/>
    <property type="match status" value="1"/>
</dbReference>
<keyword evidence="2" id="KW-0285">Flavoprotein</keyword>
<organism evidence="8">
    <name type="scientific">Ananas comosus var. bracteatus</name>
    <name type="common">red pineapple</name>
    <dbReference type="NCBI Taxonomy" id="296719"/>
    <lineage>
        <taxon>Eukaryota</taxon>
        <taxon>Viridiplantae</taxon>
        <taxon>Streptophyta</taxon>
        <taxon>Embryophyta</taxon>
        <taxon>Tracheophyta</taxon>
        <taxon>Spermatophyta</taxon>
        <taxon>Magnoliopsida</taxon>
        <taxon>Liliopsida</taxon>
        <taxon>Poales</taxon>
        <taxon>Bromeliaceae</taxon>
        <taxon>Bromelioideae</taxon>
        <taxon>Ananas</taxon>
    </lineage>
</organism>
<keyword evidence="4" id="KW-0560">Oxidoreductase</keyword>
<dbReference type="PANTHER" id="PTHR43735:SF3">
    <property type="entry name" value="FERROPTOSIS SUPPRESSOR PROTEIN 1"/>
    <property type="match status" value="1"/>
</dbReference>
<feature type="compositionally biased region" description="Basic and acidic residues" evidence="6">
    <location>
        <begin position="18"/>
        <end position="37"/>
    </location>
</feature>
<protein>
    <recommendedName>
        <fullName evidence="7">FAD/NAD(P)-binding domain-containing protein</fullName>
    </recommendedName>
</protein>
<dbReference type="GO" id="GO:0050660">
    <property type="term" value="F:flavin adenine dinucleotide binding"/>
    <property type="evidence" value="ECO:0007669"/>
    <property type="project" value="TreeGrafter"/>
</dbReference>
<keyword evidence="3" id="KW-0274">FAD</keyword>
<evidence type="ECO:0000259" key="7">
    <source>
        <dbReference type="Pfam" id="PF07992"/>
    </source>
</evidence>
<feature type="region of interest" description="Disordered" evidence="6">
    <location>
        <begin position="1"/>
        <end position="49"/>
    </location>
</feature>
<dbReference type="Pfam" id="PF07992">
    <property type="entry name" value="Pyr_redox_2"/>
    <property type="match status" value="1"/>
</dbReference>
<evidence type="ECO:0000256" key="1">
    <source>
        <dbReference type="ARBA" id="ARBA00006442"/>
    </source>
</evidence>
<name>A0A6V7NXG0_ANACO</name>
<dbReference type="PANTHER" id="PTHR43735">
    <property type="entry name" value="APOPTOSIS-INDUCING FACTOR 1"/>
    <property type="match status" value="1"/>
</dbReference>
<dbReference type="AlphaFoldDB" id="A0A6V7NXG0"/>
<dbReference type="Gene3D" id="3.50.50.100">
    <property type="match status" value="1"/>
</dbReference>
<reference evidence="8" key="1">
    <citation type="submission" date="2020-07" db="EMBL/GenBank/DDBJ databases">
        <authorList>
            <person name="Lin J."/>
        </authorList>
    </citation>
    <scope>NUCLEOTIDE SEQUENCE</scope>
</reference>
<proteinExistence type="inferred from homology"/>
<gene>
    <name evidence="8" type="ORF">CB5_LOCUS6379</name>
</gene>
<evidence type="ECO:0000313" key="8">
    <source>
        <dbReference type="EMBL" id="CAD1823168.1"/>
    </source>
</evidence>
<evidence type="ECO:0000256" key="3">
    <source>
        <dbReference type="ARBA" id="ARBA00022827"/>
    </source>
</evidence>
<dbReference type="GO" id="GO:0004174">
    <property type="term" value="F:electron-transferring-flavoprotein dehydrogenase activity"/>
    <property type="evidence" value="ECO:0007669"/>
    <property type="project" value="TreeGrafter"/>
</dbReference>
<sequence length="386" mass="42250">MHMADLDTLSGEMLSLKPETERERERERENGGRREQGEQGGGGGGGVAGALLAKTLQHDADVTLVDPKEYFEIPWAELRSMVEPTFAEKTLIRHTDYLTNAQVITSRATNINETEVLTENGTILPYDYLVIATGHDYAFPRSPEQRLEQFQEDNKKIESSNSILIVGGGPTGVELAGEIATDYPEKKVTLVHRGSRLLEFIGPKASAKALKWLKSKDIEVLLEQAVDLSSLSENNTEFTTSAGKTIIADCHFVCAGKPLGSKWLEETILKESLDQNRRLMVDDNLRVKGRKNIFAIGDITDVPELKQGYLAQGHATLVAKNLKALIKGGKESNLAVYKPGSAIAIVSLGRKSAVAQFPFLTMGGRLPGMIKSDDLFVGKTRKVMGV</sequence>
<evidence type="ECO:0000256" key="6">
    <source>
        <dbReference type="SAM" id="MobiDB-lite"/>
    </source>
</evidence>
<comment type="similarity">
    <text evidence="1">Belongs to the FAD-dependent oxidoreductase family.</text>
</comment>
<evidence type="ECO:0000256" key="2">
    <source>
        <dbReference type="ARBA" id="ARBA00022630"/>
    </source>
</evidence>
<dbReference type="GO" id="GO:0005737">
    <property type="term" value="C:cytoplasm"/>
    <property type="evidence" value="ECO:0007669"/>
    <property type="project" value="TreeGrafter"/>
</dbReference>
<accession>A0A6V7NXG0</accession>
<dbReference type="InterPro" id="IPR023753">
    <property type="entry name" value="FAD/NAD-binding_dom"/>
</dbReference>
<dbReference type="FunFam" id="3.50.50.100:FF:000006">
    <property type="entry name" value="apoptosis-inducing factor 2"/>
    <property type="match status" value="1"/>
</dbReference>
<dbReference type="InterPro" id="IPR036188">
    <property type="entry name" value="FAD/NAD-bd_sf"/>
</dbReference>
<evidence type="ECO:0000256" key="5">
    <source>
        <dbReference type="ARBA" id="ARBA00057036"/>
    </source>
</evidence>
<dbReference type="PRINTS" id="PR00368">
    <property type="entry name" value="FADPNR"/>
</dbReference>
<comment type="function">
    <text evidence="5">Putative FAD-dependent oxidoreductase.</text>
</comment>
<feature type="domain" description="FAD/NAD(P)-binding" evidence="7">
    <location>
        <begin position="44"/>
        <end position="308"/>
    </location>
</feature>
<feature type="compositionally biased region" description="Gly residues" evidence="6">
    <location>
        <begin position="38"/>
        <end position="48"/>
    </location>
</feature>